<dbReference type="InterPro" id="IPR016035">
    <property type="entry name" value="Acyl_Trfase/lysoPLipase"/>
</dbReference>
<dbReference type="GO" id="GO:0019369">
    <property type="term" value="P:arachidonate metabolic process"/>
    <property type="evidence" value="ECO:0007669"/>
    <property type="project" value="TreeGrafter"/>
</dbReference>
<feature type="compositionally biased region" description="Basic and acidic residues" evidence="5">
    <location>
        <begin position="239"/>
        <end position="248"/>
    </location>
</feature>
<feature type="short sequence motif" description="GXGXXG" evidence="4">
    <location>
        <begin position="56"/>
        <end position="61"/>
    </location>
</feature>
<sequence length="427" mass="47532">MADPQSSTIGSTGAATRGSILHEVEDESVPIWGWLFNSDSTPASPWARKIILSLDGGGVRGYASLLILDSLMERVRTIEEEISENRRQERQRLQGTVVERDKLCEHSAAYRWSKPPHSPNGQLPQHHGGFKPHQYIDYFVGTSTGGLSVMMLGRLQMTVSEAMAQYDVVGADVFGRPRAMTWKGVLAPRYKSRHMDLALQRITHQFGYEAGRHTGDMIVRAGTTFGANGNNGNGKATNRQRDHAATRHQADRVTLRNGNVDTARTVVVAHGTWDDNLQTKRPLLFRSYDHPPPNITSADSGPVKHHKPFAASDLPLWKIGRATSAAPTYFSPMVIGEHKIKDGAIGEANNPILLAYEEVKQVHWKNEPCLIISIGTGIQPQKEMQQGRALLPVLENLRETRETSKWFQKLALDSESKHLDFKRELDG</sequence>
<feature type="domain" description="PNPLA" evidence="6">
    <location>
        <begin position="52"/>
        <end position="356"/>
    </location>
</feature>
<keyword evidence="2 4" id="KW-0442">Lipid degradation</keyword>
<protein>
    <submittedName>
        <fullName evidence="7">Unnamed protein product</fullName>
    </submittedName>
</protein>
<dbReference type="Proteomes" id="UP001296104">
    <property type="component" value="Unassembled WGS sequence"/>
</dbReference>
<dbReference type="PANTHER" id="PTHR24185:SF1">
    <property type="entry name" value="CALCIUM-INDEPENDENT PHOSPHOLIPASE A2-GAMMA"/>
    <property type="match status" value="1"/>
</dbReference>
<keyword evidence="3 4" id="KW-0443">Lipid metabolism</keyword>
<evidence type="ECO:0000313" key="8">
    <source>
        <dbReference type="Proteomes" id="UP001296104"/>
    </source>
</evidence>
<organism evidence="7 8">
    <name type="scientific">Lecanosticta acicola</name>
    <dbReference type="NCBI Taxonomy" id="111012"/>
    <lineage>
        <taxon>Eukaryota</taxon>
        <taxon>Fungi</taxon>
        <taxon>Dikarya</taxon>
        <taxon>Ascomycota</taxon>
        <taxon>Pezizomycotina</taxon>
        <taxon>Dothideomycetes</taxon>
        <taxon>Dothideomycetidae</taxon>
        <taxon>Mycosphaerellales</taxon>
        <taxon>Mycosphaerellaceae</taxon>
        <taxon>Lecanosticta</taxon>
    </lineage>
</organism>
<evidence type="ECO:0000256" key="3">
    <source>
        <dbReference type="ARBA" id="ARBA00023098"/>
    </source>
</evidence>
<feature type="active site" description="Nucleophile" evidence="4">
    <location>
        <position position="143"/>
    </location>
</feature>
<dbReference type="EMBL" id="CAVMBE010000006">
    <property type="protein sequence ID" value="CAK3847428.1"/>
    <property type="molecule type" value="Genomic_DNA"/>
</dbReference>
<evidence type="ECO:0000256" key="2">
    <source>
        <dbReference type="ARBA" id="ARBA00022963"/>
    </source>
</evidence>
<dbReference type="Pfam" id="PF01734">
    <property type="entry name" value="Patatin"/>
    <property type="match status" value="1"/>
</dbReference>
<gene>
    <name evidence="7" type="ORF">LECACI_7A001600</name>
</gene>
<evidence type="ECO:0000256" key="4">
    <source>
        <dbReference type="PROSITE-ProRule" id="PRU01161"/>
    </source>
</evidence>
<accession>A0AAI8YTB5</accession>
<evidence type="ECO:0000313" key="7">
    <source>
        <dbReference type="EMBL" id="CAK3847428.1"/>
    </source>
</evidence>
<dbReference type="Gene3D" id="3.40.1090.10">
    <property type="entry name" value="Cytosolic phospholipase A2 catalytic domain"/>
    <property type="match status" value="1"/>
</dbReference>
<dbReference type="SUPFAM" id="SSF52151">
    <property type="entry name" value="FabD/lysophospholipase-like"/>
    <property type="match status" value="1"/>
</dbReference>
<keyword evidence="8" id="KW-1185">Reference proteome</keyword>
<feature type="short sequence motif" description="GXSXG" evidence="4">
    <location>
        <begin position="141"/>
        <end position="145"/>
    </location>
</feature>
<feature type="region of interest" description="Disordered" evidence="5">
    <location>
        <begin position="226"/>
        <end position="248"/>
    </location>
</feature>
<dbReference type="AlphaFoldDB" id="A0AAI8YTB5"/>
<evidence type="ECO:0000256" key="1">
    <source>
        <dbReference type="ARBA" id="ARBA00022801"/>
    </source>
</evidence>
<dbReference type="GO" id="GO:0016020">
    <property type="term" value="C:membrane"/>
    <property type="evidence" value="ECO:0007669"/>
    <property type="project" value="TreeGrafter"/>
</dbReference>
<feature type="short sequence motif" description="DGA/G" evidence="4">
    <location>
        <begin position="342"/>
        <end position="344"/>
    </location>
</feature>
<dbReference type="GO" id="GO:0016042">
    <property type="term" value="P:lipid catabolic process"/>
    <property type="evidence" value="ECO:0007669"/>
    <property type="project" value="UniProtKB-UniRule"/>
</dbReference>
<dbReference type="GO" id="GO:0046486">
    <property type="term" value="P:glycerolipid metabolic process"/>
    <property type="evidence" value="ECO:0007669"/>
    <property type="project" value="UniProtKB-ARBA"/>
</dbReference>
<dbReference type="PROSITE" id="PS51635">
    <property type="entry name" value="PNPLA"/>
    <property type="match status" value="1"/>
</dbReference>
<proteinExistence type="predicted"/>
<reference evidence="7" key="1">
    <citation type="submission" date="2023-11" db="EMBL/GenBank/DDBJ databases">
        <authorList>
            <person name="Alioto T."/>
            <person name="Alioto T."/>
            <person name="Gomez Garrido J."/>
        </authorList>
    </citation>
    <scope>NUCLEOTIDE SEQUENCE</scope>
</reference>
<dbReference type="PANTHER" id="PTHR24185">
    <property type="entry name" value="CALCIUM-INDEPENDENT PHOSPHOLIPASE A2-GAMMA"/>
    <property type="match status" value="1"/>
</dbReference>
<feature type="compositionally biased region" description="Low complexity" evidence="5">
    <location>
        <begin position="226"/>
        <end position="237"/>
    </location>
</feature>
<name>A0AAI8YTB5_9PEZI</name>
<comment type="caution">
    <text evidence="7">The sequence shown here is derived from an EMBL/GenBank/DDBJ whole genome shotgun (WGS) entry which is preliminary data.</text>
</comment>
<dbReference type="GO" id="GO:0047499">
    <property type="term" value="F:calcium-independent phospholipase A2 activity"/>
    <property type="evidence" value="ECO:0007669"/>
    <property type="project" value="TreeGrafter"/>
</dbReference>
<feature type="active site" description="Proton acceptor" evidence="4">
    <location>
        <position position="342"/>
    </location>
</feature>
<dbReference type="InterPro" id="IPR002641">
    <property type="entry name" value="PNPLA_dom"/>
</dbReference>
<keyword evidence="1 4" id="KW-0378">Hydrolase</keyword>
<evidence type="ECO:0000256" key="5">
    <source>
        <dbReference type="SAM" id="MobiDB-lite"/>
    </source>
</evidence>
<evidence type="ECO:0000259" key="6">
    <source>
        <dbReference type="PROSITE" id="PS51635"/>
    </source>
</evidence>